<name>X6MMV4_RETFI</name>
<feature type="region of interest" description="Disordered" evidence="3">
    <location>
        <begin position="41"/>
        <end position="72"/>
    </location>
</feature>
<dbReference type="PANTHER" id="PTHR47933:SF11">
    <property type="entry name" value="PENTATRICOPEPTIDE REPEAT-CONTAINING PROTEIN 2"/>
    <property type="match status" value="1"/>
</dbReference>
<accession>X6MMV4</accession>
<dbReference type="Pfam" id="PF13812">
    <property type="entry name" value="PPR_3"/>
    <property type="match status" value="1"/>
</dbReference>
<evidence type="ECO:0000313" key="4">
    <source>
        <dbReference type="EMBL" id="ETO14981.1"/>
    </source>
</evidence>
<dbReference type="InterPro" id="IPR002885">
    <property type="entry name" value="PPR_rpt"/>
</dbReference>
<comment type="caution">
    <text evidence="4">The sequence shown here is derived from an EMBL/GenBank/DDBJ whole genome shotgun (WGS) entry which is preliminary data.</text>
</comment>
<dbReference type="OrthoDB" id="185373at2759"/>
<feature type="compositionally biased region" description="Basic residues" evidence="3">
    <location>
        <begin position="51"/>
        <end position="60"/>
    </location>
</feature>
<evidence type="ECO:0008006" key="6">
    <source>
        <dbReference type="Google" id="ProtNLM"/>
    </source>
</evidence>
<dbReference type="PANTHER" id="PTHR47933">
    <property type="entry name" value="PENTATRICOPEPTIDE REPEAT-CONTAINING PROTEIN 1, MITOCHONDRIAL"/>
    <property type="match status" value="1"/>
</dbReference>
<evidence type="ECO:0000256" key="1">
    <source>
        <dbReference type="ARBA" id="ARBA00022737"/>
    </source>
</evidence>
<dbReference type="InterPro" id="IPR051240">
    <property type="entry name" value="Mito_RNA-Proc/Resp"/>
</dbReference>
<dbReference type="PROSITE" id="PS51375">
    <property type="entry name" value="PPR"/>
    <property type="match status" value="1"/>
</dbReference>
<evidence type="ECO:0000313" key="5">
    <source>
        <dbReference type="Proteomes" id="UP000023152"/>
    </source>
</evidence>
<dbReference type="InterPro" id="IPR011990">
    <property type="entry name" value="TPR-like_helical_dom_sf"/>
</dbReference>
<feature type="compositionally biased region" description="Basic and acidic residues" evidence="3">
    <location>
        <begin position="41"/>
        <end position="50"/>
    </location>
</feature>
<keyword evidence="1" id="KW-0677">Repeat</keyword>
<dbReference type="NCBIfam" id="TIGR00756">
    <property type="entry name" value="PPR"/>
    <property type="match status" value="1"/>
</dbReference>
<dbReference type="Proteomes" id="UP000023152">
    <property type="component" value="Unassembled WGS sequence"/>
</dbReference>
<dbReference type="GO" id="GO:0003729">
    <property type="term" value="F:mRNA binding"/>
    <property type="evidence" value="ECO:0007669"/>
    <property type="project" value="TreeGrafter"/>
</dbReference>
<feature type="non-terminal residue" evidence="4">
    <location>
        <position position="246"/>
    </location>
</feature>
<sequence>MMKTITKNMSSFRHVFYKSTLTPIFVVALRPKSQYETLLEEKHKSNETKKKLQGRKKALTKTKPPQQSQHERSLIKEMATTNEIIQFLQNTHYQDTSIHTAAIKRCSELKQPNAFHNIIQLIYQQNIPLGVIFCGAVLNYLGIWNKFDLQKKLFEQWFIHKELTSSTTPFNPNLITLSTMIQGCSKRGDVKQALYYFQLLVDRYNLKPDVIVCNSMLSVCANACDMESAEIIWKTMQNQPNIEIDM</sequence>
<keyword evidence="5" id="KW-1185">Reference proteome</keyword>
<evidence type="ECO:0000256" key="3">
    <source>
        <dbReference type="SAM" id="MobiDB-lite"/>
    </source>
</evidence>
<dbReference type="EMBL" id="ASPP01019582">
    <property type="protein sequence ID" value="ETO14981.1"/>
    <property type="molecule type" value="Genomic_DNA"/>
</dbReference>
<gene>
    <name evidence="4" type="ORF">RFI_22386</name>
</gene>
<dbReference type="AlphaFoldDB" id="X6MMV4"/>
<proteinExistence type="predicted"/>
<dbReference type="Gene3D" id="1.25.40.10">
    <property type="entry name" value="Tetratricopeptide repeat domain"/>
    <property type="match status" value="1"/>
</dbReference>
<evidence type="ECO:0000256" key="2">
    <source>
        <dbReference type="PROSITE-ProRule" id="PRU00708"/>
    </source>
</evidence>
<feature type="repeat" description="PPR" evidence="2">
    <location>
        <begin position="173"/>
        <end position="208"/>
    </location>
</feature>
<organism evidence="4 5">
    <name type="scientific">Reticulomyxa filosa</name>
    <dbReference type="NCBI Taxonomy" id="46433"/>
    <lineage>
        <taxon>Eukaryota</taxon>
        <taxon>Sar</taxon>
        <taxon>Rhizaria</taxon>
        <taxon>Retaria</taxon>
        <taxon>Foraminifera</taxon>
        <taxon>Monothalamids</taxon>
        <taxon>Reticulomyxidae</taxon>
        <taxon>Reticulomyxa</taxon>
    </lineage>
</organism>
<reference evidence="4 5" key="1">
    <citation type="journal article" date="2013" name="Curr. Biol.">
        <title>The Genome of the Foraminiferan Reticulomyxa filosa.</title>
        <authorList>
            <person name="Glockner G."/>
            <person name="Hulsmann N."/>
            <person name="Schleicher M."/>
            <person name="Noegel A.A."/>
            <person name="Eichinger L."/>
            <person name="Gallinger C."/>
            <person name="Pawlowski J."/>
            <person name="Sierra R."/>
            <person name="Euteneuer U."/>
            <person name="Pillet L."/>
            <person name="Moustafa A."/>
            <person name="Platzer M."/>
            <person name="Groth M."/>
            <person name="Szafranski K."/>
            <person name="Schliwa M."/>
        </authorList>
    </citation>
    <scope>NUCLEOTIDE SEQUENCE [LARGE SCALE GENOMIC DNA]</scope>
</reference>
<protein>
    <recommendedName>
        <fullName evidence="6">Pentatricopeptide repeat-containing protein</fullName>
    </recommendedName>
</protein>